<evidence type="ECO:0000256" key="3">
    <source>
        <dbReference type="ARBA" id="ARBA00022741"/>
    </source>
</evidence>
<keyword evidence="4" id="KW-0378">Hydrolase</keyword>
<evidence type="ECO:0000313" key="8">
    <source>
        <dbReference type="EMBL" id="MDR7300382.1"/>
    </source>
</evidence>
<dbReference type="InterPro" id="IPR003593">
    <property type="entry name" value="AAA+_ATPase"/>
</dbReference>
<dbReference type="EMBL" id="JAVDXW010000001">
    <property type="protein sequence ID" value="MDR7300382.1"/>
    <property type="molecule type" value="Genomic_DNA"/>
</dbReference>
<keyword evidence="2" id="KW-0813">Transport</keyword>
<dbReference type="AlphaFoldDB" id="A0AAE3ZBV7"/>
<gene>
    <name evidence="8" type="ORF">JOF55_000563</name>
</gene>
<feature type="compositionally biased region" description="Low complexity" evidence="6">
    <location>
        <begin position="302"/>
        <end position="313"/>
    </location>
</feature>
<dbReference type="InterPro" id="IPR017871">
    <property type="entry name" value="ABC_transporter-like_CS"/>
</dbReference>
<dbReference type="InterPro" id="IPR029058">
    <property type="entry name" value="AB_hydrolase_fold"/>
</dbReference>
<keyword evidence="3" id="KW-0547">Nucleotide-binding</keyword>
<dbReference type="SMART" id="SM00939">
    <property type="entry name" value="PepX_C"/>
    <property type="match status" value="1"/>
</dbReference>
<keyword evidence="5 8" id="KW-0067">ATP-binding</keyword>
<dbReference type="SUPFAM" id="SSF53474">
    <property type="entry name" value="alpha/beta-Hydrolases"/>
    <property type="match status" value="1"/>
</dbReference>
<feature type="region of interest" description="Disordered" evidence="6">
    <location>
        <begin position="482"/>
        <end position="504"/>
    </location>
</feature>
<comment type="caution">
    <text evidence="8">The sequence shown here is derived from an EMBL/GenBank/DDBJ whole genome shotgun (WGS) entry which is preliminary data.</text>
</comment>
<dbReference type="SUPFAM" id="SSF52540">
    <property type="entry name" value="P-loop containing nucleoside triphosphate hydrolases"/>
    <property type="match status" value="1"/>
</dbReference>
<proteinExistence type="inferred from homology"/>
<evidence type="ECO:0000256" key="5">
    <source>
        <dbReference type="ARBA" id="ARBA00022840"/>
    </source>
</evidence>
<dbReference type="GO" id="GO:0008239">
    <property type="term" value="F:dipeptidyl-peptidase activity"/>
    <property type="evidence" value="ECO:0007669"/>
    <property type="project" value="InterPro"/>
</dbReference>
<feature type="domain" description="ABC transporter" evidence="7">
    <location>
        <begin position="703"/>
        <end position="931"/>
    </location>
</feature>
<dbReference type="InterPro" id="IPR027417">
    <property type="entry name" value="P-loop_NTPase"/>
</dbReference>
<dbReference type="Pfam" id="PF00005">
    <property type="entry name" value="ABC_tran"/>
    <property type="match status" value="1"/>
</dbReference>
<comment type="similarity">
    <text evidence="1">Belongs to the ABC transporter superfamily.</text>
</comment>
<keyword evidence="9" id="KW-1185">Reference proteome</keyword>
<dbReference type="InterPro" id="IPR003439">
    <property type="entry name" value="ABC_transporter-like_ATP-bd"/>
</dbReference>
<evidence type="ECO:0000256" key="2">
    <source>
        <dbReference type="ARBA" id="ARBA00022448"/>
    </source>
</evidence>
<accession>A0AAE3ZBV7</accession>
<evidence type="ECO:0000256" key="4">
    <source>
        <dbReference type="ARBA" id="ARBA00022801"/>
    </source>
</evidence>
<reference evidence="8" key="1">
    <citation type="submission" date="2023-07" db="EMBL/GenBank/DDBJ databases">
        <title>Sequencing the genomes of 1000 actinobacteria strains.</title>
        <authorList>
            <person name="Klenk H.-P."/>
        </authorList>
    </citation>
    <scope>NUCLEOTIDE SEQUENCE</scope>
    <source>
        <strain evidence="8">DSM 45977</strain>
    </source>
</reference>
<dbReference type="GO" id="GO:0005524">
    <property type="term" value="F:ATP binding"/>
    <property type="evidence" value="ECO:0007669"/>
    <property type="project" value="UniProtKB-KW"/>
</dbReference>
<dbReference type="Gene3D" id="3.40.50.1820">
    <property type="entry name" value="alpha/beta hydrolase"/>
    <property type="match status" value="2"/>
</dbReference>
<dbReference type="Gene3D" id="2.60.120.260">
    <property type="entry name" value="Galactose-binding domain-like"/>
    <property type="match status" value="1"/>
</dbReference>
<dbReference type="RefSeq" id="WP_310269057.1">
    <property type="nucleotide sequence ID" value="NZ_JAVDXW010000001.1"/>
</dbReference>
<name>A0AAE3ZBV7_9ACTN</name>
<dbReference type="PANTHER" id="PTHR43335:SF4">
    <property type="entry name" value="ABC TRANSPORTER, ATP-BINDING PROTEIN"/>
    <property type="match status" value="1"/>
</dbReference>
<dbReference type="SUPFAM" id="SSF49785">
    <property type="entry name" value="Galactose-binding domain-like"/>
    <property type="match status" value="1"/>
</dbReference>
<feature type="compositionally biased region" description="Low complexity" evidence="6">
    <location>
        <begin position="258"/>
        <end position="294"/>
    </location>
</feature>
<sequence>MRSIPRSRRIFLLICLVLVVPLAAGSFLWPVDEQPATAAPGITSRNVRIDVLDGPERQQRVQIDLRLYAPAETPAPAVVLAHGFGEDKSSMAAPARQLATRGFTVLTYSSRGFGHSTGKIALNSPAYEVTDARQILDWLARQPEVVSEDTDDPLVGVAGVSYGGALSLLLAGTDPRVDAIAPIMTYNDLTGALLPNSASSEPIPSATPGHGSFGDHGVFKETWAGLFFATGTRDSAPTEAFGNTGHSVADSRPSQGTAPPDSLPSDSAPSESAQPGIASSESAQPAPSSANPSSLPSPPASSSPASSPSASRAPQLGSAICGNFIAEVCAAYTELARTGTASQQTLGLLAAASPASVTDNIDVPTLLVQGQRDSLFGLAQADANARQIAAAGGEVKMIWYAGGHGGSGLAPSLWSRVGDWFAHYLHDPGAPEMPAPQAAFEYQVVAEQQPGEEATSRTVVASAYPGLQGQHTQRYSLPLHGAPTRVINPPGGRPTSTSSLPGTSMAPEAAEALDHRFATDIAGQVATFRTSPAEQQLLITGVPQTRLSVASVPGQASTGEAVLFAKLYDVGPDGHRELLGNGVAPLRITDLPADGTPVEVNVALPGMVHTLQAGHHLRLAVTTTDRAYTTPDTPAVHRIGLAGERAVSLPSVPGTSTTESAWPTAALTGMGAIVLMALLGWVAALVHRRVGTTIEAGLVDTPLAISGLGKSYRDKSTAVRDLSMRVERGQVVGLLGPNGAGKTTTLRMMLGLLRPSSGEVRVFGRRISPGSPVLARVGTFVEDPGLLPHLSGMNNLQSYWAATGRPEAHAHFEEVLHTVGLESAAEQPVSTYSHGMKQRLAIARAMLGLPDLLVLDEPTNGLDPPQIHRMREVLRRYASTGRAVLLSSHLLAEVEQTCTHVVVMHRGEHIAAGSIEEIVAHDGETTFRVDEPANAAATLRSLEGLGAVQADGNTVHAELGGHTAAVAVNALVAAGVSVNQVGPRRLEDAFLELLEEENR</sequence>
<dbReference type="Gene3D" id="3.40.50.300">
    <property type="entry name" value="P-loop containing nucleotide triphosphate hydrolases"/>
    <property type="match status" value="1"/>
</dbReference>
<dbReference type="PROSITE" id="PS51318">
    <property type="entry name" value="TAT"/>
    <property type="match status" value="1"/>
</dbReference>
<dbReference type="GO" id="GO:0016887">
    <property type="term" value="F:ATP hydrolysis activity"/>
    <property type="evidence" value="ECO:0007669"/>
    <property type="project" value="InterPro"/>
</dbReference>
<evidence type="ECO:0000313" key="9">
    <source>
        <dbReference type="Proteomes" id="UP001180845"/>
    </source>
</evidence>
<dbReference type="InterPro" id="IPR013736">
    <property type="entry name" value="Xaa-Pro_dipept_C"/>
</dbReference>
<dbReference type="InterPro" id="IPR000383">
    <property type="entry name" value="Xaa-Pro-like_dom"/>
</dbReference>
<dbReference type="PROSITE" id="PS00211">
    <property type="entry name" value="ABC_TRANSPORTER_1"/>
    <property type="match status" value="1"/>
</dbReference>
<dbReference type="Proteomes" id="UP001180845">
    <property type="component" value="Unassembled WGS sequence"/>
</dbReference>
<dbReference type="Pfam" id="PF02129">
    <property type="entry name" value="Peptidase_S15"/>
    <property type="match status" value="1"/>
</dbReference>
<dbReference type="PANTHER" id="PTHR43335">
    <property type="entry name" value="ABC TRANSPORTER, ATP-BINDING PROTEIN"/>
    <property type="match status" value="1"/>
</dbReference>
<dbReference type="InterPro" id="IPR008979">
    <property type="entry name" value="Galactose-bd-like_sf"/>
</dbReference>
<protein>
    <submittedName>
        <fullName evidence="8">ABC-2 type transport system ATP-binding protein</fullName>
    </submittedName>
</protein>
<organism evidence="8 9">
    <name type="scientific">Haloactinomyces albus</name>
    <dbReference type="NCBI Taxonomy" id="1352928"/>
    <lineage>
        <taxon>Bacteria</taxon>
        <taxon>Bacillati</taxon>
        <taxon>Actinomycetota</taxon>
        <taxon>Actinomycetes</taxon>
        <taxon>Actinopolysporales</taxon>
        <taxon>Actinopolysporaceae</taxon>
        <taxon>Haloactinomyces</taxon>
    </lineage>
</organism>
<evidence type="ECO:0000256" key="1">
    <source>
        <dbReference type="ARBA" id="ARBA00005417"/>
    </source>
</evidence>
<evidence type="ECO:0000259" key="7">
    <source>
        <dbReference type="PROSITE" id="PS50893"/>
    </source>
</evidence>
<dbReference type="PROSITE" id="PS50893">
    <property type="entry name" value="ABC_TRANSPORTER_2"/>
    <property type="match status" value="1"/>
</dbReference>
<dbReference type="SMART" id="SM00382">
    <property type="entry name" value="AAA"/>
    <property type="match status" value="1"/>
</dbReference>
<dbReference type="InterPro" id="IPR006311">
    <property type="entry name" value="TAT_signal"/>
</dbReference>
<feature type="region of interest" description="Disordered" evidence="6">
    <location>
        <begin position="237"/>
        <end position="313"/>
    </location>
</feature>
<dbReference type="Pfam" id="PF08530">
    <property type="entry name" value="PepX_C"/>
    <property type="match status" value="1"/>
</dbReference>
<evidence type="ECO:0000256" key="6">
    <source>
        <dbReference type="SAM" id="MobiDB-lite"/>
    </source>
</evidence>